<proteinExistence type="predicted"/>
<evidence type="ECO:0000256" key="1">
    <source>
        <dbReference type="SAM" id="Coils"/>
    </source>
</evidence>
<dbReference type="PATRIC" id="fig|1121362.3.peg.2710"/>
<dbReference type="Proteomes" id="UP000011723">
    <property type="component" value="Chromosome"/>
</dbReference>
<keyword evidence="3" id="KW-1185">Reference proteome</keyword>
<reference evidence="2 3" key="1">
    <citation type="journal article" date="2012" name="Stand. Genomic Sci.">
        <title>Genome sequence of the halotolerant bacterium Corynebacterium halotolerans type strain YIM 70093(T) (= DSM 44683(T)).</title>
        <authorList>
            <person name="Ruckert C."/>
            <person name="Albersmeier A."/>
            <person name="Al-Dilaimi A."/>
            <person name="Niehaus K."/>
            <person name="Szczepanowski R."/>
            <person name="Kalinowski J."/>
        </authorList>
    </citation>
    <scope>NUCLEOTIDE SEQUENCE [LARGE SCALE GENOMIC DNA]</scope>
    <source>
        <strain evidence="2">YIM 70093</strain>
    </source>
</reference>
<dbReference type="InterPro" id="IPR045522">
    <property type="entry name" value="DUF6474"/>
</dbReference>
<dbReference type="OrthoDB" id="4424402at2"/>
<dbReference type="HOGENOM" id="CLU_093777_0_0_11"/>
<dbReference type="EMBL" id="CP003697">
    <property type="protein sequence ID" value="AGF73663.1"/>
    <property type="molecule type" value="Genomic_DNA"/>
</dbReference>
<gene>
    <name evidence="2" type="ORF">A605_13335</name>
</gene>
<evidence type="ECO:0000313" key="2">
    <source>
        <dbReference type="EMBL" id="AGF73663.1"/>
    </source>
</evidence>
<dbReference type="STRING" id="1121362.A605_13335"/>
<name>M1NQK8_9CORY</name>
<dbReference type="eggNOG" id="ENOG5032Z1I">
    <property type="taxonomic scope" value="Bacteria"/>
</dbReference>
<evidence type="ECO:0000313" key="3">
    <source>
        <dbReference type="Proteomes" id="UP000011723"/>
    </source>
</evidence>
<accession>M1NQK8</accession>
<dbReference type="RefSeq" id="WP_015402077.1">
    <property type="nucleotide sequence ID" value="NC_020302.1"/>
</dbReference>
<dbReference type="KEGG" id="chn:A605_13335"/>
<keyword evidence="1" id="KW-0175">Coiled coil</keyword>
<sequence>MGILEKIRKSRARTKAEIKAAKVRARQEAKEEAKLQLRREKLLVQQENDLLKAEKKGLKAKRKHQRKMAENALQQVKEGKVSARKIIKWSGTARVALPIVLPLVYRGVTAGREQLIAARARKLGVTPDQLAEFAGHGAPLKARIQGVRDNLEDTSLMPGFVRDVNDRLDELSAAVDNAEYMTPEQRRRAHDSVSRDIDQVTQQIQERLRQR</sequence>
<organism evidence="2 3">
    <name type="scientific">Corynebacterium halotolerans YIM 70093 = DSM 44683</name>
    <dbReference type="NCBI Taxonomy" id="1121362"/>
    <lineage>
        <taxon>Bacteria</taxon>
        <taxon>Bacillati</taxon>
        <taxon>Actinomycetota</taxon>
        <taxon>Actinomycetes</taxon>
        <taxon>Mycobacteriales</taxon>
        <taxon>Corynebacteriaceae</taxon>
        <taxon>Corynebacterium</taxon>
    </lineage>
</organism>
<feature type="coiled-coil region" evidence="1">
    <location>
        <begin position="4"/>
        <end position="54"/>
    </location>
</feature>
<dbReference type="Pfam" id="PF20079">
    <property type="entry name" value="DUF6474"/>
    <property type="match status" value="1"/>
</dbReference>
<dbReference type="AlphaFoldDB" id="M1NQK8"/>
<protein>
    <submittedName>
        <fullName evidence="2">Uncharacterized protein</fullName>
    </submittedName>
</protein>